<protein>
    <recommendedName>
        <fullName evidence="4">Flp pilus assembly protein, pilin Flp</fullName>
    </recommendedName>
</protein>
<evidence type="ECO:0000313" key="2">
    <source>
        <dbReference type="EMBL" id="ASV73048.1"/>
    </source>
</evidence>
<keyword evidence="1" id="KW-1133">Transmembrane helix</keyword>
<dbReference type="RefSeq" id="WP_095413776.1">
    <property type="nucleotide sequence ID" value="NZ_CP018477.1"/>
</dbReference>
<evidence type="ECO:0008006" key="4">
    <source>
        <dbReference type="Google" id="ProtNLM"/>
    </source>
</evidence>
<sequence>MRQSRLPLWQKPPLFRRESQFICEEHGATTVEYAVMLALLLAVMIGAISQVGSQTNGLWSGIISDLQAVGFIP</sequence>
<dbReference type="Proteomes" id="UP000215086">
    <property type="component" value="Chromosome"/>
</dbReference>
<keyword evidence="3" id="KW-1185">Reference proteome</keyword>
<dbReference type="AlphaFoldDB" id="A0A286RAS0"/>
<accession>A0A286RAS0</accession>
<proteinExistence type="predicted"/>
<keyword evidence="1" id="KW-0472">Membrane</keyword>
<organism evidence="2 3">
    <name type="scientific">Thermogutta terrifontis</name>
    <dbReference type="NCBI Taxonomy" id="1331910"/>
    <lineage>
        <taxon>Bacteria</taxon>
        <taxon>Pseudomonadati</taxon>
        <taxon>Planctomycetota</taxon>
        <taxon>Planctomycetia</taxon>
        <taxon>Pirellulales</taxon>
        <taxon>Thermoguttaceae</taxon>
        <taxon>Thermogutta</taxon>
    </lineage>
</organism>
<dbReference type="KEGG" id="ttf:THTE_0446"/>
<reference evidence="2 3" key="1">
    <citation type="journal article" name="Front. Microbiol.">
        <title>Sugar Metabolism of the First Thermophilic Planctomycete Thermogutta terrifontis: Comparative Genomic and Transcriptomic Approaches.</title>
        <authorList>
            <person name="Elcheninov A.G."/>
            <person name="Menzel P."/>
            <person name="Gudbergsdottir S.R."/>
            <person name="Slesarev A.I."/>
            <person name="Kadnikov V.V."/>
            <person name="Krogh A."/>
            <person name="Bonch-Osmolovskaya E.A."/>
            <person name="Peng X."/>
            <person name="Kublanov I.V."/>
        </authorList>
    </citation>
    <scope>NUCLEOTIDE SEQUENCE [LARGE SCALE GENOMIC DNA]</scope>
    <source>
        <strain evidence="2 3">R1</strain>
    </source>
</reference>
<dbReference type="EMBL" id="CP018477">
    <property type="protein sequence ID" value="ASV73048.1"/>
    <property type="molecule type" value="Genomic_DNA"/>
</dbReference>
<evidence type="ECO:0000313" key="3">
    <source>
        <dbReference type="Proteomes" id="UP000215086"/>
    </source>
</evidence>
<keyword evidence="1" id="KW-0812">Transmembrane</keyword>
<gene>
    <name evidence="2" type="ORF">THTE_0446</name>
</gene>
<evidence type="ECO:0000256" key="1">
    <source>
        <dbReference type="SAM" id="Phobius"/>
    </source>
</evidence>
<name>A0A286RAS0_9BACT</name>
<feature type="transmembrane region" description="Helical" evidence="1">
    <location>
        <begin position="33"/>
        <end position="52"/>
    </location>
</feature>